<organism evidence="10 11">
    <name type="scientific">Hortaea werneckii</name>
    <name type="common">Black yeast</name>
    <name type="synonym">Cladosporium werneckii</name>
    <dbReference type="NCBI Taxonomy" id="91943"/>
    <lineage>
        <taxon>Eukaryota</taxon>
        <taxon>Fungi</taxon>
        <taxon>Dikarya</taxon>
        <taxon>Ascomycota</taxon>
        <taxon>Pezizomycotina</taxon>
        <taxon>Dothideomycetes</taxon>
        <taxon>Dothideomycetidae</taxon>
        <taxon>Mycosphaerellales</taxon>
        <taxon>Teratosphaeriaceae</taxon>
        <taxon>Hortaea</taxon>
    </lineage>
</organism>
<keyword evidence="3 6" id="KW-0285">Flavoprotein</keyword>
<name>A0A3M7FM16_HORWE</name>
<evidence type="ECO:0000256" key="5">
    <source>
        <dbReference type="ARBA" id="ARBA00023002"/>
    </source>
</evidence>
<evidence type="ECO:0000259" key="7">
    <source>
        <dbReference type="Pfam" id="PF00441"/>
    </source>
</evidence>
<feature type="domain" description="Acyl-CoA dehydrogenase/oxidase N-terminal" evidence="9">
    <location>
        <begin position="32"/>
        <end position="150"/>
    </location>
</feature>
<evidence type="ECO:0000256" key="1">
    <source>
        <dbReference type="ARBA" id="ARBA00001974"/>
    </source>
</evidence>
<comment type="caution">
    <text evidence="10">The sequence shown here is derived from an EMBL/GenBank/DDBJ whole genome shotgun (WGS) entry which is preliminary data.</text>
</comment>
<dbReference type="GO" id="GO:0050660">
    <property type="term" value="F:flavin adenine dinucleotide binding"/>
    <property type="evidence" value="ECO:0007669"/>
    <property type="project" value="InterPro"/>
</dbReference>
<dbReference type="SUPFAM" id="SSF56645">
    <property type="entry name" value="Acyl-CoA dehydrogenase NM domain-like"/>
    <property type="match status" value="1"/>
</dbReference>
<evidence type="ECO:0000259" key="9">
    <source>
        <dbReference type="Pfam" id="PF02771"/>
    </source>
</evidence>
<gene>
    <name evidence="10" type="ORF">D0864_06397</name>
</gene>
<dbReference type="Pfam" id="PF02770">
    <property type="entry name" value="Acyl-CoA_dh_M"/>
    <property type="match status" value="1"/>
</dbReference>
<keyword evidence="4 6" id="KW-0274">FAD</keyword>
<dbReference type="Gene3D" id="2.40.110.10">
    <property type="entry name" value="Butyryl-CoA Dehydrogenase, subunit A, domain 2"/>
    <property type="match status" value="1"/>
</dbReference>
<dbReference type="Pfam" id="PF02771">
    <property type="entry name" value="Acyl-CoA_dh_N"/>
    <property type="match status" value="1"/>
</dbReference>
<accession>A0A3M7FM16</accession>
<dbReference type="PANTHER" id="PTHR48083:SF28">
    <property type="entry name" value="ACYL-COA DEHYDROGENASE FAMILY PROTEIN (AFU_ORTHOLOGUE AFUA_6G10880)-RELATED"/>
    <property type="match status" value="1"/>
</dbReference>
<evidence type="ECO:0000313" key="11">
    <source>
        <dbReference type="Proteomes" id="UP000269539"/>
    </source>
</evidence>
<dbReference type="InterPro" id="IPR037069">
    <property type="entry name" value="AcylCoA_DH/ox_N_sf"/>
</dbReference>
<dbReference type="InterPro" id="IPR009075">
    <property type="entry name" value="AcylCo_DH/oxidase_C"/>
</dbReference>
<evidence type="ECO:0008006" key="12">
    <source>
        <dbReference type="Google" id="ProtNLM"/>
    </source>
</evidence>
<dbReference type="InterPro" id="IPR013786">
    <property type="entry name" value="AcylCoA_DH/ox_N"/>
</dbReference>
<dbReference type="Proteomes" id="UP000269539">
    <property type="component" value="Unassembled WGS sequence"/>
</dbReference>
<dbReference type="Pfam" id="PF00441">
    <property type="entry name" value="Acyl-CoA_dh_1"/>
    <property type="match status" value="1"/>
</dbReference>
<dbReference type="SUPFAM" id="SSF47203">
    <property type="entry name" value="Acyl-CoA dehydrogenase C-terminal domain-like"/>
    <property type="match status" value="1"/>
</dbReference>
<dbReference type="InterPro" id="IPR006091">
    <property type="entry name" value="Acyl-CoA_Oxase/DH_mid-dom"/>
</dbReference>
<dbReference type="InterPro" id="IPR009100">
    <property type="entry name" value="AcylCoA_DH/oxidase_NM_dom_sf"/>
</dbReference>
<dbReference type="VEuPathDB" id="FungiDB:BTJ68_04108"/>
<reference evidence="10 11" key="1">
    <citation type="journal article" date="2018" name="BMC Genomics">
        <title>Genomic evidence for intraspecific hybridization in a clonal and extremely halotolerant yeast.</title>
        <authorList>
            <person name="Gostincar C."/>
            <person name="Stajich J.E."/>
            <person name="Zupancic J."/>
            <person name="Zalar P."/>
            <person name="Gunde-Cimerman N."/>
        </authorList>
    </citation>
    <scope>NUCLEOTIDE SEQUENCE [LARGE SCALE GENOMIC DNA]</scope>
    <source>
        <strain evidence="10 11">EXF-10513</strain>
    </source>
</reference>
<sequence length="513" mass="56490">MPSSTEQQSFGSLSPWSEPAWCHGIPSPYYNDSHKKLRDAIRAYVDERILPYSLDWEAKGEAPREEAMRWAQSGFAYADVPPEYRPKDLPGPAGIPVDKLDVFHLLVSTDETSRVEGGVTSSLSGASVIGIPPVIHHGTEKQKRQWLPGLFDWTTSFCLGITEPTGGSDVANIQTTAAKSQDGKHYVVNGYKKWITGAPWATHMTTAVRTGGAGMSGLSVLVVPMNSPGLTWRRIPNSGQNAGGASLVELDDVKVPVENRLGKEGDGFRIIMVNFNRERYIMAVGSNRKARTCLNIAFDYANKRETFGKPLISNQIIAAKFATLARYIESHWAWLESIAYAVQQSPKGWQDPDIAGRIALAKVQAGRIQEMAIREAQQVLGGAGYQRGGPGAPVEQQSRDLRMMVVGGGSEEIISDLALYNAGARNFAFLNLPTYCLSPGIINRGNATVVEIAKHRNLLWNHELARRFEHFQCTHRSAFVNLVDVYGLWESMYAFPAAYGLSNVTEYCDAYYG</sequence>
<evidence type="ECO:0000256" key="6">
    <source>
        <dbReference type="RuleBase" id="RU362125"/>
    </source>
</evidence>
<dbReference type="AlphaFoldDB" id="A0A3M7FM16"/>
<comment type="cofactor">
    <cofactor evidence="1 6">
        <name>FAD</name>
        <dbReference type="ChEBI" id="CHEBI:57692"/>
    </cofactor>
</comment>
<feature type="domain" description="Acyl-CoA dehydrogenase/oxidase C-terminal" evidence="7">
    <location>
        <begin position="265"/>
        <end position="414"/>
    </location>
</feature>
<dbReference type="InterPro" id="IPR046373">
    <property type="entry name" value="Acyl-CoA_Oxase/DH_mid-dom_sf"/>
</dbReference>
<proteinExistence type="inferred from homology"/>
<dbReference type="GO" id="GO:0033539">
    <property type="term" value="P:fatty acid beta-oxidation using acyl-CoA dehydrogenase"/>
    <property type="evidence" value="ECO:0007669"/>
    <property type="project" value="TreeGrafter"/>
</dbReference>
<evidence type="ECO:0000256" key="2">
    <source>
        <dbReference type="ARBA" id="ARBA00009347"/>
    </source>
</evidence>
<dbReference type="EMBL" id="QWIO01000637">
    <property type="protein sequence ID" value="RMY89697.1"/>
    <property type="molecule type" value="Genomic_DNA"/>
</dbReference>
<dbReference type="Gene3D" id="1.20.140.10">
    <property type="entry name" value="Butyryl-CoA Dehydrogenase, subunit A, domain 3"/>
    <property type="match status" value="1"/>
</dbReference>
<protein>
    <recommendedName>
        <fullName evidence="12">Acyl-CoA dehydrogenase/oxidase N-terminal domain-containing protein</fullName>
    </recommendedName>
</protein>
<evidence type="ECO:0000313" key="10">
    <source>
        <dbReference type="EMBL" id="RMY89697.1"/>
    </source>
</evidence>
<evidence type="ECO:0000256" key="4">
    <source>
        <dbReference type="ARBA" id="ARBA00022827"/>
    </source>
</evidence>
<feature type="domain" description="Acyl-CoA oxidase/dehydrogenase middle" evidence="8">
    <location>
        <begin position="158"/>
        <end position="253"/>
    </location>
</feature>
<keyword evidence="5 6" id="KW-0560">Oxidoreductase</keyword>
<dbReference type="InterPro" id="IPR036250">
    <property type="entry name" value="AcylCo_DH-like_C"/>
</dbReference>
<dbReference type="GO" id="GO:0005737">
    <property type="term" value="C:cytoplasm"/>
    <property type="evidence" value="ECO:0007669"/>
    <property type="project" value="TreeGrafter"/>
</dbReference>
<dbReference type="Gene3D" id="1.10.540.10">
    <property type="entry name" value="Acyl-CoA dehydrogenase/oxidase, N-terminal domain"/>
    <property type="match status" value="1"/>
</dbReference>
<dbReference type="PANTHER" id="PTHR48083">
    <property type="entry name" value="MEDIUM-CHAIN SPECIFIC ACYL-COA DEHYDROGENASE, MITOCHONDRIAL-RELATED"/>
    <property type="match status" value="1"/>
</dbReference>
<comment type="similarity">
    <text evidence="2 6">Belongs to the acyl-CoA dehydrogenase family.</text>
</comment>
<dbReference type="GO" id="GO:0003995">
    <property type="term" value="F:acyl-CoA dehydrogenase activity"/>
    <property type="evidence" value="ECO:0007669"/>
    <property type="project" value="TreeGrafter"/>
</dbReference>
<evidence type="ECO:0000256" key="3">
    <source>
        <dbReference type="ARBA" id="ARBA00022630"/>
    </source>
</evidence>
<dbReference type="InterPro" id="IPR050741">
    <property type="entry name" value="Acyl-CoA_dehydrogenase"/>
</dbReference>
<evidence type="ECO:0000259" key="8">
    <source>
        <dbReference type="Pfam" id="PF02770"/>
    </source>
</evidence>